<dbReference type="OrthoDB" id="5979581at2759"/>
<dbReference type="SUPFAM" id="SSF56112">
    <property type="entry name" value="Protein kinase-like (PK-like)"/>
    <property type="match status" value="1"/>
</dbReference>
<evidence type="ECO:0000313" key="3">
    <source>
        <dbReference type="Proteomes" id="UP000240493"/>
    </source>
</evidence>
<dbReference type="GO" id="GO:0004672">
    <property type="term" value="F:protein kinase activity"/>
    <property type="evidence" value="ECO:0007669"/>
    <property type="project" value="InterPro"/>
</dbReference>
<dbReference type="GO" id="GO:0005524">
    <property type="term" value="F:ATP binding"/>
    <property type="evidence" value="ECO:0007669"/>
    <property type="project" value="InterPro"/>
</dbReference>
<protein>
    <recommendedName>
        <fullName evidence="1">Protein kinase domain-containing protein</fullName>
    </recommendedName>
</protein>
<dbReference type="Gene3D" id="1.10.510.10">
    <property type="entry name" value="Transferase(Phosphotransferase) domain 1"/>
    <property type="match status" value="1"/>
</dbReference>
<feature type="non-terminal residue" evidence="2">
    <location>
        <position position="300"/>
    </location>
</feature>
<reference evidence="2 3" key="1">
    <citation type="submission" date="2016-07" db="EMBL/GenBank/DDBJ databases">
        <title>Multiple horizontal gene transfer events from other fungi enriched the ability of initially mycotrophic Trichoderma (Ascomycota) to feed on dead plant biomass.</title>
        <authorList>
            <consortium name="DOE Joint Genome Institute"/>
            <person name="Aerts A."/>
            <person name="Atanasova L."/>
            <person name="Chenthamara K."/>
            <person name="Zhang J."/>
            <person name="Grujic M."/>
            <person name="Henrissat B."/>
            <person name="Kuo A."/>
            <person name="Salamov A."/>
            <person name="Lipzen A."/>
            <person name="Labutti K."/>
            <person name="Barry K."/>
            <person name="Miao Y."/>
            <person name="Rahimi M.J."/>
            <person name="Shen Q."/>
            <person name="Grigoriev I.V."/>
            <person name="Kubicek C.P."/>
            <person name="Druzhinina I.S."/>
        </authorList>
    </citation>
    <scope>NUCLEOTIDE SEQUENCE [LARGE SCALE GENOMIC DNA]</scope>
    <source>
        <strain evidence="2 3">CBS 433.97</strain>
    </source>
</reference>
<accession>A0A2T3YQU4</accession>
<feature type="domain" description="Protein kinase" evidence="1">
    <location>
        <begin position="31"/>
        <end position="300"/>
    </location>
</feature>
<dbReference type="AlphaFoldDB" id="A0A2T3YQU4"/>
<organism evidence="2 3">
    <name type="scientific">Trichoderma asperellum (strain ATCC 204424 / CBS 433.97 / NBRC 101777)</name>
    <dbReference type="NCBI Taxonomy" id="1042311"/>
    <lineage>
        <taxon>Eukaryota</taxon>
        <taxon>Fungi</taxon>
        <taxon>Dikarya</taxon>
        <taxon>Ascomycota</taxon>
        <taxon>Pezizomycotina</taxon>
        <taxon>Sordariomycetes</taxon>
        <taxon>Hypocreomycetidae</taxon>
        <taxon>Hypocreales</taxon>
        <taxon>Hypocreaceae</taxon>
        <taxon>Trichoderma</taxon>
    </lineage>
</organism>
<name>A0A2T3YQU4_TRIA4</name>
<gene>
    <name evidence="2" type="ORF">M441DRAFT_63113</name>
</gene>
<evidence type="ECO:0000313" key="2">
    <source>
        <dbReference type="EMBL" id="PTB34943.1"/>
    </source>
</evidence>
<sequence length="300" mass="34598">MGNQDLKLYMLERKSCVMRQKRNFLRIGEYRFVLEFITQGHCNDGEKAKIESHGYRSLYPTPSAYPAHSEASWNVWLHNYIPETSVRSGVNIYTGDPVAVKQLPRNIASQPDTRARLRTASQYGKTLENGVLGILDTWCKHDISPPCFCAKEKKTFNACHKMFYSMPLAKHSFANMQWSRIYEDRSMLCYQTLMGLAELHAQNISHGNIRPDSLLIFDEPELSIPTKDIRNFRAVISLDMQLPEKPNASICIAPEIWKEDGANLDKEKLDIWGIAASWLFAFFQVPKERKMDRKLHLLLI</sequence>
<dbReference type="InterPro" id="IPR011009">
    <property type="entry name" value="Kinase-like_dom_sf"/>
</dbReference>
<dbReference type="Proteomes" id="UP000240493">
    <property type="component" value="Unassembled WGS sequence"/>
</dbReference>
<dbReference type="PROSITE" id="PS50011">
    <property type="entry name" value="PROTEIN_KINASE_DOM"/>
    <property type="match status" value="1"/>
</dbReference>
<dbReference type="InterPro" id="IPR000719">
    <property type="entry name" value="Prot_kinase_dom"/>
</dbReference>
<keyword evidence="3" id="KW-1185">Reference proteome</keyword>
<dbReference type="EMBL" id="KZ679287">
    <property type="protein sequence ID" value="PTB34943.1"/>
    <property type="molecule type" value="Genomic_DNA"/>
</dbReference>
<proteinExistence type="predicted"/>
<evidence type="ECO:0000259" key="1">
    <source>
        <dbReference type="PROSITE" id="PS50011"/>
    </source>
</evidence>
<dbReference type="STRING" id="1042311.A0A2T3YQU4"/>